<proteinExistence type="predicted"/>
<keyword evidence="4" id="KW-0067">ATP-binding</keyword>
<dbReference type="AlphaFoldDB" id="L7LQF7"/>
<dbReference type="InterPro" id="IPR003812">
    <property type="entry name" value="Fido"/>
</dbReference>
<keyword evidence="1" id="KW-0808">Transferase</keyword>
<name>L7LQF7_9ACTN</name>
<evidence type="ECO:0000313" key="11">
    <source>
        <dbReference type="Proteomes" id="UP000035083"/>
    </source>
</evidence>
<evidence type="ECO:0000256" key="4">
    <source>
        <dbReference type="ARBA" id="ARBA00022840"/>
    </source>
</evidence>
<dbReference type="eggNOG" id="COG2184">
    <property type="taxonomic scope" value="Bacteria"/>
</dbReference>
<dbReference type="EMBL" id="BANU01000033">
    <property type="protein sequence ID" value="GAC62323.1"/>
    <property type="molecule type" value="Genomic_DNA"/>
</dbReference>
<dbReference type="Gene3D" id="1.10.3290.10">
    <property type="entry name" value="Fido-like domain"/>
    <property type="match status" value="1"/>
</dbReference>
<evidence type="ECO:0000256" key="1">
    <source>
        <dbReference type="ARBA" id="ARBA00022679"/>
    </source>
</evidence>
<dbReference type="Pfam" id="PF02661">
    <property type="entry name" value="Fic"/>
    <property type="match status" value="1"/>
</dbReference>
<dbReference type="SUPFAM" id="SSF140931">
    <property type="entry name" value="Fic-like"/>
    <property type="match status" value="1"/>
</dbReference>
<evidence type="ECO:0000313" key="10">
    <source>
        <dbReference type="EMBL" id="GAC62323.1"/>
    </source>
</evidence>
<keyword evidence="11" id="KW-1185">Reference proteome</keyword>
<evidence type="ECO:0000256" key="5">
    <source>
        <dbReference type="ARBA" id="ARBA00034531"/>
    </source>
</evidence>
<dbReference type="RefSeq" id="WP_006897729.1">
    <property type="nucleotide sequence ID" value="NZ_BANU01000033.1"/>
</dbReference>
<evidence type="ECO:0000256" key="7">
    <source>
        <dbReference type="ARBA" id="ARBA00048696"/>
    </source>
</evidence>
<organism evidence="10 11">
    <name type="scientific">Gordonia sihwensis NBRC 108236</name>
    <dbReference type="NCBI Taxonomy" id="1223544"/>
    <lineage>
        <taxon>Bacteria</taxon>
        <taxon>Bacillati</taxon>
        <taxon>Actinomycetota</taxon>
        <taxon>Actinomycetes</taxon>
        <taxon>Mycobacteriales</taxon>
        <taxon>Gordoniaceae</taxon>
        <taxon>Gordonia</taxon>
    </lineage>
</organism>
<protein>
    <recommendedName>
        <fullName evidence="5">protein adenylyltransferase</fullName>
        <ecNumber evidence="5">2.7.7.108</ecNumber>
    </recommendedName>
</protein>
<feature type="region of interest" description="Disordered" evidence="8">
    <location>
        <begin position="273"/>
        <end position="323"/>
    </location>
</feature>
<dbReference type="PROSITE" id="PS51459">
    <property type="entry name" value="FIDO"/>
    <property type="match status" value="1"/>
</dbReference>
<feature type="domain" description="Fido" evidence="9">
    <location>
        <begin position="67"/>
        <end position="215"/>
    </location>
</feature>
<dbReference type="PANTHER" id="PTHR39560">
    <property type="entry name" value="PROTEIN ADENYLYLTRANSFERASE FIC-RELATED"/>
    <property type="match status" value="1"/>
</dbReference>
<dbReference type="Proteomes" id="UP000035083">
    <property type="component" value="Unassembled WGS sequence"/>
</dbReference>
<keyword evidence="3" id="KW-0547">Nucleotide-binding</keyword>
<evidence type="ECO:0000259" key="9">
    <source>
        <dbReference type="PROSITE" id="PS51459"/>
    </source>
</evidence>
<evidence type="ECO:0000256" key="3">
    <source>
        <dbReference type="ARBA" id="ARBA00022741"/>
    </source>
</evidence>
<evidence type="ECO:0000256" key="6">
    <source>
        <dbReference type="ARBA" id="ARBA00047939"/>
    </source>
</evidence>
<gene>
    <name evidence="10" type="ORF">GSI01S_33_00090</name>
</gene>
<dbReference type="GO" id="GO:0051302">
    <property type="term" value="P:regulation of cell division"/>
    <property type="evidence" value="ECO:0007669"/>
    <property type="project" value="TreeGrafter"/>
</dbReference>
<dbReference type="EC" id="2.7.7.108" evidence="5"/>
<comment type="catalytic activity">
    <reaction evidence="6">
        <text>L-threonyl-[protein] + ATP = 3-O-(5'-adenylyl)-L-threonyl-[protein] + diphosphate</text>
        <dbReference type="Rhea" id="RHEA:54292"/>
        <dbReference type="Rhea" id="RHEA-COMP:11060"/>
        <dbReference type="Rhea" id="RHEA-COMP:13847"/>
        <dbReference type="ChEBI" id="CHEBI:30013"/>
        <dbReference type="ChEBI" id="CHEBI:30616"/>
        <dbReference type="ChEBI" id="CHEBI:33019"/>
        <dbReference type="ChEBI" id="CHEBI:138113"/>
        <dbReference type="EC" id="2.7.7.108"/>
    </reaction>
</comment>
<dbReference type="PANTHER" id="PTHR39560:SF1">
    <property type="entry name" value="PROTEIN ADENYLYLTRANSFERASE FIC-RELATED"/>
    <property type="match status" value="1"/>
</dbReference>
<dbReference type="GO" id="GO:0070733">
    <property type="term" value="F:AMPylase activity"/>
    <property type="evidence" value="ECO:0007669"/>
    <property type="project" value="UniProtKB-EC"/>
</dbReference>
<comment type="catalytic activity">
    <reaction evidence="7">
        <text>L-tyrosyl-[protein] + ATP = O-(5'-adenylyl)-L-tyrosyl-[protein] + diphosphate</text>
        <dbReference type="Rhea" id="RHEA:54288"/>
        <dbReference type="Rhea" id="RHEA-COMP:10136"/>
        <dbReference type="Rhea" id="RHEA-COMP:13846"/>
        <dbReference type="ChEBI" id="CHEBI:30616"/>
        <dbReference type="ChEBI" id="CHEBI:33019"/>
        <dbReference type="ChEBI" id="CHEBI:46858"/>
        <dbReference type="ChEBI" id="CHEBI:83624"/>
        <dbReference type="EC" id="2.7.7.108"/>
    </reaction>
</comment>
<evidence type="ECO:0000256" key="8">
    <source>
        <dbReference type="SAM" id="MobiDB-lite"/>
    </source>
</evidence>
<accession>L7LQF7</accession>
<sequence length="323" mass="35928">MSTEDPNDIEVPANKVGASTVEELEAVERLAAAKRIIELDSYDYLDRDDYDPGLRPEVLTALEARRFDVSYLQAIHAYILQDVYDWSGQLRVAGQHTFAMGIKHAPPEVMRQHLPLLESDIALDRPDLDTPAQQALETAAHHWSQMTYLHPFVDGNSRSQRVFFNEYLRDAGWDIDWNKVDAGAVHAARHVSLVFNDPTYLAAQLDRGLVGFGDPAAVGSLGELMQVEYARDKKSVEDIYLAMFGYAEEATADNGRNGYTFIKDYAAAQRPQSAAERAARLASRGTSRTSPTTQSSRSNPIPSSRPTGSSERSGWRHSSSPER</sequence>
<keyword evidence="2" id="KW-0548">Nucleotidyltransferase</keyword>
<evidence type="ECO:0000256" key="2">
    <source>
        <dbReference type="ARBA" id="ARBA00022695"/>
    </source>
</evidence>
<reference evidence="10 11" key="1">
    <citation type="submission" date="2012-12" db="EMBL/GenBank/DDBJ databases">
        <title>Whole genome shotgun sequence of Gordonia sihwensis NBRC 108236.</title>
        <authorList>
            <person name="Yoshida I."/>
            <person name="Hosoyama A."/>
            <person name="Tsuchikane K."/>
            <person name="Ando Y."/>
            <person name="Baba S."/>
            <person name="Ohji S."/>
            <person name="Hamada M."/>
            <person name="Tamura T."/>
            <person name="Yamazoe A."/>
            <person name="Yamazaki S."/>
            <person name="Fujita N."/>
        </authorList>
    </citation>
    <scope>NUCLEOTIDE SEQUENCE [LARGE SCALE GENOMIC DNA]</scope>
    <source>
        <strain evidence="10 11">NBRC 108236</strain>
    </source>
</reference>
<comment type="caution">
    <text evidence="10">The sequence shown here is derived from an EMBL/GenBank/DDBJ whole genome shotgun (WGS) entry which is preliminary data.</text>
</comment>
<dbReference type="GO" id="GO:0005524">
    <property type="term" value="F:ATP binding"/>
    <property type="evidence" value="ECO:0007669"/>
    <property type="project" value="UniProtKB-KW"/>
</dbReference>
<dbReference type="InterPro" id="IPR036597">
    <property type="entry name" value="Fido-like_dom_sf"/>
</dbReference>